<feature type="transmembrane region" description="Helical" evidence="6">
    <location>
        <begin position="181"/>
        <end position="200"/>
    </location>
</feature>
<dbReference type="InterPro" id="IPR011701">
    <property type="entry name" value="MFS"/>
</dbReference>
<keyword evidence="8" id="KW-1185">Reference proteome</keyword>
<name>A0A7X0H9T7_9ACTN</name>
<dbReference type="InterPro" id="IPR036259">
    <property type="entry name" value="MFS_trans_sf"/>
</dbReference>
<gene>
    <name evidence="7" type="ORF">HNQ79_000003</name>
</gene>
<dbReference type="PANTHER" id="PTHR23513:SF6">
    <property type="entry name" value="MAJOR FACILITATOR SUPERFAMILY ASSOCIATED DOMAIN-CONTAINING PROTEIN"/>
    <property type="match status" value="1"/>
</dbReference>
<evidence type="ECO:0000313" key="7">
    <source>
        <dbReference type="EMBL" id="MBB6433565.1"/>
    </source>
</evidence>
<feature type="transmembrane region" description="Helical" evidence="6">
    <location>
        <begin position="296"/>
        <end position="314"/>
    </location>
</feature>
<evidence type="ECO:0000313" key="8">
    <source>
        <dbReference type="Proteomes" id="UP000540423"/>
    </source>
</evidence>
<keyword evidence="3 6" id="KW-0812">Transmembrane</keyword>
<feature type="transmembrane region" description="Helical" evidence="6">
    <location>
        <begin position="88"/>
        <end position="106"/>
    </location>
</feature>
<reference evidence="7 8" key="1">
    <citation type="submission" date="2020-08" db="EMBL/GenBank/DDBJ databases">
        <title>Genomic Encyclopedia of Type Strains, Phase IV (KMG-IV): sequencing the most valuable type-strain genomes for metagenomic binning, comparative biology and taxonomic classification.</title>
        <authorList>
            <person name="Goeker M."/>
        </authorList>
    </citation>
    <scope>NUCLEOTIDE SEQUENCE [LARGE SCALE GENOMIC DNA]</scope>
    <source>
        <strain evidence="7 8">DSM 40141</strain>
    </source>
</reference>
<sequence length="414" mass="41929">MTARTGHGTGPQAGARQVLRDRNASLFLTVVVVTGFGTTALWLVAGVWVKSLTGSDSLAALTTFSMWLPVLAGPLLGAVADRFPRRPLLVAVNLSLAVLLTALCAVDRADRVWVLFGVLLLYGVGGTLCQAAESALVATAVGPRLLGDFNGLRMTAQEGVKLLAPLAGAALFARFGGPSVALLDAVTCALAAGLVMLLRVREDRPAQPTSPKEPRYGATRGSRFLLGSGVLRPLLLAGAATMVLSGVNGAALFAVVDEGLGHSPTYAGVMYAAQGAGTVILGILALPLLRRLPERVFAAAGIALFALSAGLRALPYDAVVLVASAGIGAGLPCVLVGATTAVQREAPDAMLGRVSASAHFLVYGPMAAAIAAGSALIAVVDHRVVLVGIAGCGVAVALALVVRGGANRRAGRTT</sequence>
<comment type="caution">
    <text evidence="7">The sequence shown here is derived from an EMBL/GenBank/DDBJ whole genome shotgun (WGS) entry which is preliminary data.</text>
</comment>
<feature type="transmembrane region" description="Helical" evidence="6">
    <location>
        <begin position="234"/>
        <end position="256"/>
    </location>
</feature>
<accession>A0A7X0H9T7</accession>
<protein>
    <recommendedName>
        <fullName evidence="9">MFS transporter</fullName>
    </recommendedName>
</protein>
<feature type="transmembrane region" description="Helical" evidence="6">
    <location>
        <begin position="320"/>
        <end position="342"/>
    </location>
</feature>
<evidence type="ECO:0000256" key="6">
    <source>
        <dbReference type="SAM" id="Phobius"/>
    </source>
</evidence>
<evidence type="ECO:0000256" key="3">
    <source>
        <dbReference type="ARBA" id="ARBA00022692"/>
    </source>
</evidence>
<proteinExistence type="predicted"/>
<dbReference type="GO" id="GO:0005886">
    <property type="term" value="C:plasma membrane"/>
    <property type="evidence" value="ECO:0007669"/>
    <property type="project" value="UniProtKB-SubCell"/>
</dbReference>
<dbReference type="Gene3D" id="1.20.1250.20">
    <property type="entry name" value="MFS general substrate transporter like domains"/>
    <property type="match status" value="1"/>
</dbReference>
<dbReference type="Proteomes" id="UP000540423">
    <property type="component" value="Unassembled WGS sequence"/>
</dbReference>
<comment type="subcellular location">
    <subcellularLocation>
        <location evidence="1">Cell membrane</location>
        <topology evidence="1">Multi-pass membrane protein</topology>
    </subcellularLocation>
</comment>
<organism evidence="7 8">
    <name type="scientific">Streptomyces candidus</name>
    <dbReference type="NCBI Taxonomy" id="67283"/>
    <lineage>
        <taxon>Bacteria</taxon>
        <taxon>Bacillati</taxon>
        <taxon>Actinomycetota</taxon>
        <taxon>Actinomycetes</taxon>
        <taxon>Kitasatosporales</taxon>
        <taxon>Streptomycetaceae</taxon>
        <taxon>Streptomyces</taxon>
    </lineage>
</organism>
<dbReference type="SUPFAM" id="SSF103473">
    <property type="entry name" value="MFS general substrate transporter"/>
    <property type="match status" value="1"/>
</dbReference>
<evidence type="ECO:0000256" key="5">
    <source>
        <dbReference type="ARBA" id="ARBA00023136"/>
    </source>
</evidence>
<feature type="transmembrane region" description="Helical" evidence="6">
    <location>
        <begin position="384"/>
        <end position="402"/>
    </location>
</feature>
<dbReference type="RefSeq" id="WP_185025420.1">
    <property type="nucleotide sequence ID" value="NZ_BNBN01000001.1"/>
</dbReference>
<evidence type="ECO:0000256" key="2">
    <source>
        <dbReference type="ARBA" id="ARBA00022475"/>
    </source>
</evidence>
<evidence type="ECO:0008006" key="9">
    <source>
        <dbReference type="Google" id="ProtNLM"/>
    </source>
</evidence>
<keyword evidence="5 6" id="KW-0472">Membrane</keyword>
<dbReference type="GO" id="GO:0022857">
    <property type="term" value="F:transmembrane transporter activity"/>
    <property type="evidence" value="ECO:0007669"/>
    <property type="project" value="InterPro"/>
</dbReference>
<evidence type="ECO:0000256" key="4">
    <source>
        <dbReference type="ARBA" id="ARBA00022989"/>
    </source>
</evidence>
<feature type="transmembrane region" description="Helical" evidence="6">
    <location>
        <begin position="268"/>
        <end position="289"/>
    </location>
</feature>
<dbReference type="AlphaFoldDB" id="A0A7X0H9T7"/>
<keyword evidence="4 6" id="KW-1133">Transmembrane helix</keyword>
<feature type="transmembrane region" description="Helical" evidence="6">
    <location>
        <begin position="57"/>
        <end position="76"/>
    </location>
</feature>
<feature type="transmembrane region" description="Helical" evidence="6">
    <location>
        <begin position="26"/>
        <end position="45"/>
    </location>
</feature>
<dbReference type="CDD" id="cd06173">
    <property type="entry name" value="MFS_MefA_like"/>
    <property type="match status" value="1"/>
</dbReference>
<dbReference type="EMBL" id="JACHEM010000001">
    <property type="protein sequence ID" value="MBB6433565.1"/>
    <property type="molecule type" value="Genomic_DNA"/>
</dbReference>
<feature type="transmembrane region" description="Helical" evidence="6">
    <location>
        <begin position="354"/>
        <end position="378"/>
    </location>
</feature>
<keyword evidence="2" id="KW-1003">Cell membrane</keyword>
<dbReference type="Pfam" id="PF07690">
    <property type="entry name" value="MFS_1"/>
    <property type="match status" value="1"/>
</dbReference>
<dbReference type="PANTHER" id="PTHR23513">
    <property type="entry name" value="INTEGRAL MEMBRANE EFFLUX PROTEIN-RELATED"/>
    <property type="match status" value="1"/>
</dbReference>
<evidence type="ECO:0000256" key="1">
    <source>
        <dbReference type="ARBA" id="ARBA00004651"/>
    </source>
</evidence>